<sequence length="45" mass="4449">MVLAQTFVSLPFLVIALEGAARTAGSDYELVAATLGPGPARCGGG</sequence>
<gene>
    <name evidence="1" type="ORF">I553_6433</name>
</gene>
<dbReference type="PATRIC" id="fig|1299334.3.peg.4593"/>
<accession>X8BH47</accession>
<dbReference type="EMBL" id="JAOB01000042">
    <property type="protein sequence ID" value="EUA42573.1"/>
    <property type="molecule type" value="Genomic_DNA"/>
</dbReference>
<comment type="caution">
    <text evidence="1">The sequence shown here is derived from an EMBL/GenBank/DDBJ whole genome shotgun (WGS) entry which is preliminary data.</text>
</comment>
<dbReference type="AlphaFoldDB" id="X8BH47"/>
<name>X8BH47_MYCXE</name>
<reference evidence="1" key="1">
    <citation type="submission" date="2014-01" db="EMBL/GenBank/DDBJ databases">
        <authorList>
            <person name="Brown-Elliot B."/>
            <person name="Wallace R."/>
            <person name="Lenaerts A."/>
            <person name="Ordway D."/>
            <person name="DeGroote M.A."/>
            <person name="Parker T."/>
            <person name="Sizemore C."/>
            <person name="Tallon L.J."/>
            <person name="Sadzewicz L.K."/>
            <person name="Sengamalay N."/>
            <person name="Fraser C.M."/>
            <person name="Hine E."/>
            <person name="Shefchek K.A."/>
            <person name="Das S.P."/>
            <person name="Tettelin H."/>
        </authorList>
    </citation>
    <scope>NUCLEOTIDE SEQUENCE [LARGE SCALE GENOMIC DNA]</scope>
    <source>
        <strain evidence="1">4042</strain>
    </source>
</reference>
<organism evidence="1">
    <name type="scientific">Mycobacterium xenopi 4042</name>
    <dbReference type="NCBI Taxonomy" id="1299334"/>
    <lineage>
        <taxon>Bacteria</taxon>
        <taxon>Bacillati</taxon>
        <taxon>Actinomycetota</taxon>
        <taxon>Actinomycetes</taxon>
        <taxon>Mycobacteriales</taxon>
        <taxon>Mycobacteriaceae</taxon>
        <taxon>Mycobacterium</taxon>
    </lineage>
</organism>
<evidence type="ECO:0000313" key="1">
    <source>
        <dbReference type="EMBL" id="EUA42573.1"/>
    </source>
</evidence>
<protein>
    <submittedName>
        <fullName evidence="1">Molybdate ABC superfamily ATP binding cassette transporter, permease protein</fullName>
    </submittedName>
</protein>
<proteinExistence type="predicted"/>